<evidence type="ECO:0000256" key="3">
    <source>
        <dbReference type="ARBA" id="ARBA00022705"/>
    </source>
</evidence>
<evidence type="ECO:0000256" key="5">
    <source>
        <dbReference type="ARBA" id="ARBA00022840"/>
    </source>
</evidence>
<dbReference type="OMA" id="QLRRWHG"/>
<keyword evidence="3" id="KW-0235">DNA replication</keyword>
<evidence type="ECO:0000259" key="7">
    <source>
        <dbReference type="Pfam" id="PF13191"/>
    </source>
</evidence>
<accession>A0A165F7N2</accession>
<sequence>MQKPPVPKGDSLQELNGRFPYRHVQIRQLVHVLNPSRPSPPAIVVHGLNATGKSVIVGTITEAFNLSHAVIRARECITTRHLLERILAESLTAIRAAEPQNSWKGSASCENVGALSNALQDLLSGVPKFVLVLDDIDRQREIPPTLSPALARLGEVIPNLTVLFIMTSPRAHMLRTAGTPHIYFSPYTKDQSLAILSISPRSIFEAKEASPDPDYTEEQQIEDSAWIWSRFCGVVWDSIGKGAARDIISLRDAADKLWPSFVEPIAEGTYGTRDFSKLMIAKRALFQSDAMLTESVTSENIAELRRDTLKNTHELPLFSKFLLCASYLASFNPSRQDPIHFMKATEKKRRRKSTVGTSARATKHRKIQRRLLGPQAFVLERMLAIFQAICPRSLASSADLLTQVATLSSLRLIIRASGTADALEPQTKWRVNVGWDYILQLARSVDFEIEDHLAE</sequence>
<dbReference type="RefSeq" id="XP_018186225.1">
    <property type="nucleotide sequence ID" value="XM_018329521.1"/>
</dbReference>
<evidence type="ECO:0000256" key="2">
    <source>
        <dbReference type="ARBA" id="ARBA00006269"/>
    </source>
</evidence>
<dbReference type="AlphaFoldDB" id="A0A165F7N2"/>
<comment type="similarity">
    <text evidence="2">Belongs to the ORC5 family.</text>
</comment>
<dbReference type="InterPro" id="IPR027417">
    <property type="entry name" value="P-loop_NTPase"/>
</dbReference>
<dbReference type="GeneID" id="28894658"/>
<dbReference type="PANTHER" id="PTHR12705">
    <property type="entry name" value="ORIGIN RECOGNITION COMPLEX SUBUNIT 5"/>
    <property type="match status" value="1"/>
</dbReference>
<feature type="domain" description="ORC5 lid" evidence="9">
    <location>
        <begin position="228"/>
        <end position="287"/>
    </location>
</feature>
<proteinExistence type="inferred from homology"/>
<evidence type="ECO:0000313" key="10">
    <source>
        <dbReference type="EMBL" id="KZF20670.1"/>
    </source>
</evidence>
<evidence type="ECO:0000256" key="1">
    <source>
        <dbReference type="ARBA" id="ARBA00004123"/>
    </source>
</evidence>
<dbReference type="GO" id="GO:0003688">
    <property type="term" value="F:DNA replication origin binding"/>
    <property type="evidence" value="ECO:0007669"/>
    <property type="project" value="TreeGrafter"/>
</dbReference>
<protein>
    <submittedName>
        <fullName evidence="10">Uncharacterized protein</fullName>
    </submittedName>
</protein>
<dbReference type="InterPro" id="IPR020796">
    <property type="entry name" value="ORC5"/>
</dbReference>
<dbReference type="GO" id="GO:0006270">
    <property type="term" value="P:DNA replication initiation"/>
    <property type="evidence" value="ECO:0007669"/>
    <property type="project" value="TreeGrafter"/>
</dbReference>
<feature type="domain" description="Origin recognition complex subunit 5 C-terminal" evidence="8">
    <location>
        <begin position="315"/>
        <end position="453"/>
    </location>
</feature>
<name>A0A165F7N2_XYLHT</name>
<dbReference type="InterPro" id="IPR047088">
    <property type="entry name" value="ORC5_C"/>
</dbReference>
<dbReference type="Pfam" id="PF13191">
    <property type="entry name" value="AAA_16"/>
    <property type="match status" value="1"/>
</dbReference>
<feature type="domain" description="Orc1-like AAA ATPase" evidence="7">
    <location>
        <begin position="18"/>
        <end position="162"/>
    </location>
</feature>
<comment type="subcellular location">
    <subcellularLocation>
        <location evidence="1">Nucleus</location>
    </subcellularLocation>
</comment>
<keyword evidence="4" id="KW-0547">Nucleotide-binding</keyword>
<keyword evidence="11" id="KW-1185">Reference proteome</keyword>
<reference evidence="10 11" key="1">
    <citation type="journal article" date="2016" name="Fungal Biol.">
        <title>The genome of Xylona heveae provides a window into fungal endophytism.</title>
        <authorList>
            <person name="Gazis R."/>
            <person name="Kuo A."/>
            <person name="Riley R."/>
            <person name="LaButti K."/>
            <person name="Lipzen A."/>
            <person name="Lin J."/>
            <person name="Amirebrahimi M."/>
            <person name="Hesse C.N."/>
            <person name="Spatafora J.W."/>
            <person name="Henrissat B."/>
            <person name="Hainaut M."/>
            <person name="Grigoriev I.V."/>
            <person name="Hibbett D.S."/>
        </authorList>
    </citation>
    <scope>NUCLEOTIDE SEQUENCE [LARGE SCALE GENOMIC DNA]</scope>
    <source>
        <strain evidence="10 11">TC161</strain>
    </source>
</reference>
<dbReference type="FunCoup" id="A0A165F7N2">
    <property type="interactions" value="818"/>
</dbReference>
<dbReference type="OrthoDB" id="365981at2759"/>
<dbReference type="Gene3D" id="3.40.50.300">
    <property type="entry name" value="P-loop containing nucleotide triphosphate hydrolases"/>
    <property type="match status" value="1"/>
</dbReference>
<dbReference type="Pfam" id="PF21639">
    <property type="entry name" value="ORC5_lid"/>
    <property type="match status" value="1"/>
</dbReference>
<dbReference type="InParanoid" id="A0A165F7N2"/>
<dbReference type="InterPro" id="IPR041664">
    <property type="entry name" value="AAA_16"/>
</dbReference>
<keyword evidence="6" id="KW-0539">Nucleus</keyword>
<evidence type="ECO:0000313" key="11">
    <source>
        <dbReference type="Proteomes" id="UP000076632"/>
    </source>
</evidence>
<dbReference type="PANTHER" id="PTHR12705:SF0">
    <property type="entry name" value="ORIGIN RECOGNITION COMPLEX SUBUNIT 5"/>
    <property type="match status" value="1"/>
</dbReference>
<dbReference type="Pfam" id="PF14630">
    <property type="entry name" value="ORC5_C"/>
    <property type="match status" value="1"/>
</dbReference>
<gene>
    <name evidence="10" type="ORF">L228DRAFT_176883</name>
</gene>
<keyword evidence="5" id="KW-0067">ATP-binding</keyword>
<evidence type="ECO:0000256" key="6">
    <source>
        <dbReference type="ARBA" id="ARBA00023242"/>
    </source>
</evidence>
<evidence type="ECO:0000259" key="9">
    <source>
        <dbReference type="Pfam" id="PF21639"/>
    </source>
</evidence>
<dbReference type="GO" id="GO:0005664">
    <property type="term" value="C:nuclear origin of replication recognition complex"/>
    <property type="evidence" value="ECO:0007669"/>
    <property type="project" value="TreeGrafter"/>
</dbReference>
<evidence type="ECO:0000256" key="4">
    <source>
        <dbReference type="ARBA" id="ARBA00022741"/>
    </source>
</evidence>
<evidence type="ECO:0000259" key="8">
    <source>
        <dbReference type="Pfam" id="PF14630"/>
    </source>
</evidence>
<dbReference type="SUPFAM" id="SSF52540">
    <property type="entry name" value="P-loop containing nucleoside triphosphate hydrolases"/>
    <property type="match status" value="1"/>
</dbReference>
<dbReference type="Proteomes" id="UP000076632">
    <property type="component" value="Unassembled WGS sequence"/>
</dbReference>
<dbReference type="STRING" id="1328760.A0A165F7N2"/>
<dbReference type="Gene3D" id="1.10.8.60">
    <property type="match status" value="1"/>
</dbReference>
<dbReference type="EMBL" id="KV407462">
    <property type="protein sequence ID" value="KZF20670.1"/>
    <property type="molecule type" value="Genomic_DNA"/>
</dbReference>
<dbReference type="InterPro" id="IPR048866">
    <property type="entry name" value="ORC5_lid"/>
</dbReference>
<organism evidence="10 11">
    <name type="scientific">Xylona heveae (strain CBS 132557 / TC161)</name>
    <dbReference type="NCBI Taxonomy" id="1328760"/>
    <lineage>
        <taxon>Eukaryota</taxon>
        <taxon>Fungi</taxon>
        <taxon>Dikarya</taxon>
        <taxon>Ascomycota</taxon>
        <taxon>Pezizomycotina</taxon>
        <taxon>Xylonomycetes</taxon>
        <taxon>Xylonales</taxon>
        <taxon>Xylonaceae</taxon>
        <taxon>Xylona</taxon>
    </lineage>
</organism>